<feature type="region of interest" description="Disordered" evidence="2">
    <location>
        <begin position="1"/>
        <end position="20"/>
    </location>
</feature>
<dbReference type="Pfam" id="PF05532">
    <property type="entry name" value="CsbD"/>
    <property type="match status" value="1"/>
</dbReference>
<dbReference type="RefSeq" id="WP_345542174.1">
    <property type="nucleotide sequence ID" value="NZ_BAABGJ010000081.1"/>
</dbReference>
<gene>
    <name evidence="4" type="ORF">GCM10023165_56290</name>
</gene>
<dbReference type="InterPro" id="IPR008462">
    <property type="entry name" value="CsbD"/>
</dbReference>
<organism evidence="4 5">
    <name type="scientific">Variovorax defluvii</name>
    <dbReference type="NCBI Taxonomy" id="913761"/>
    <lineage>
        <taxon>Bacteria</taxon>
        <taxon>Pseudomonadati</taxon>
        <taxon>Pseudomonadota</taxon>
        <taxon>Betaproteobacteria</taxon>
        <taxon>Burkholderiales</taxon>
        <taxon>Comamonadaceae</taxon>
        <taxon>Variovorax</taxon>
    </lineage>
</organism>
<evidence type="ECO:0000313" key="5">
    <source>
        <dbReference type="Proteomes" id="UP001500975"/>
    </source>
</evidence>
<evidence type="ECO:0000256" key="1">
    <source>
        <dbReference type="ARBA" id="ARBA00009129"/>
    </source>
</evidence>
<dbReference type="Gene3D" id="1.10.1470.10">
    <property type="entry name" value="YjbJ"/>
    <property type="match status" value="1"/>
</dbReference>
<comment type="caution">
    <text evidence="4">The sequence shown here is derived from an EMBL/GenBank/DDBJ whole genome shotgun (WGS) entry which is preliminary data.</text>
</comment>
<comment type="similarity">
    <text evidence="1">Belongs to the UPF0337 (CsbD) family.</text>
</comment>
<dbReference type="InterPro" id="IPR036629">
    <property type="entry name" value="YjbJ_sf"/>
</dbReference>
<accession>A0ABP8IIX1</accession>
<dbReference type="Proteomes" id="UP001500975">
    <property type="component" value="Unassembled WGS sequence"/>
</dbReference>
<evidence type="ECO:0000259" key="3">
    <source>
        <dbReference type="Pfam" id="PF05532"/>
    </source>
</evidence>
<dbReference type="EMBL" id="BAABGJ010000081">
    <property type="protein sequence ID" value="GAA4359789.1"/>
    <property type="molecule type" value="Genomic_DNA"/>
</dbReference>
<dbReference type="SUPFAM" id="SSF69047">
    <property type="entry name" value="Hypothetical protein YjbJ"/>
    <property type="match status" value="1"/>
</dbReference>
<evidence type="ECO:0000313" key="4">
    <source>
        <dbReference type="EMBL" id="GAA4359789.1"/>
    </source>
</evidence>
<protein>
    <submittedName>
        <fullName evidence="4">CsbD family protein</fullName>
    </submittedName>
</protein>
<evidence type="ECO:0000256" key="2">
    <source>
        <dbReference type="SAM" id="MobiDB-lite"/>
    </source>
</evidence>
<reference evidence="5" key="1">
    <citation type="journal article" date="2019" name="Int. J. Syst. Evol. Microbiol.">
        <title>The Global Catalogue of Microorganisms (GCM) 10K type strain sequencing project: providing services to taxonomists for standard genome sequencing and annotation.</title>
        <authorList>
            <consortium name="The Broad Institute Genomics Platform"/>
            <consortium name="The Broad Institute Genome Sequencing Center for Infectious Disease"/>
            <person name="Wu L."/>
            <person name="Ma J."/>
        </authorList>
    </citation>
    <scope>NUCLEOTIDE SEQUENCE [LARGE SCALE GENOMIC DNA]</scope>
    <source>
        <strain evidence="5">JCM 17804</strain>
    </source>
</reference>
<feature type="domain" description="CsbD-like" evidence="3">
    <location>
        <begin position="4"/>
        <end position="55"/>
    </location>
</feature>
<name>A0ABP8IIX1_9BURK</name>
<keyword evidence="5" id="KW-1185">Reference proteome</keyword>
<sequence length="61" mass="6306">MNKDHVKGTMDQAKGSVKQAVGKAVGNERLQAEGAADKTAGAVEKKVGDVKDAAKTLTKKP</sequence>
<proteinExistence type="inferred from homology"/>